<keyword evidence="3 4" id="KW-0418">Kinase</keyword>
<dbReference type="RefSeq" id="XP_001312736.1">
    <property type="nucleotide sequence ID" value="XM_001312735.1"/>
</dbReference>
<dbReference type="InterPro" id="IPR038286">
    <property type="entry name" value="IPK_sf"/>
</dbReference>
<evidence type="ECO:0000313" key="6">
    <source>
        <dbReference type="Proteomes" id="UP000001542"/>
    </source>
</evidence>
<dbReference type="Pfam" id="PF03770">
    <property type="entry name" value="IPK"/>
    <property type="match status" value="1"/>
</dbReference>
<evidence type="ECO:0000256" key="3">
    <source>
        <dbReference type="ARBA" id="ARBA00022777"/>
    </source>
</evidence>
<dbReference type="GO" id="GO:0046854">
    <property type="term" value="P:phosphatidylinositol phosphate biosynthetic process"/>
    <property type="evidence" value="ECO:0000318"/>
    <property type="project" value="GO_Central"/>
</dbReference>
<dbReference type="SMR" id="A2F5P3"/>
<dbReference type="InterPro" id="IPR005522">
    <property type="entry name" value="IPK"/>
</dbReference>
<dbReference type="SUPFAM" id="SSF56104">
    <property type="entry name" value="SAICAR synthase-like"/>
    <property type="match status" value="1"/>
</dbReference>
<dbReference type="FunCoup" id="A2F5P3">
    <property type="interactions" value="325"/>
</dbReference>
<evidence type="ECO:0000256" key="2">
    <source>
        <dbReference type="ARBA" id="ARBA00022679"/>
    </source>
</evidence>
<organism evidence="5 6">
    <name type="scientific">Trichomonas vaginalis (strain ATCC PRA-98 / G3)</name>
    <dbReference type="NCBI Taxonomy" id="412133"/>
    <lineage>
        <taxon>Eukaryota</taxon>
        <taxon>Metamonada</taxon>
        <taxon>Parabasalia</taxon>
        <taxon>Trichomonadida</taxon>
        <taxon>Trichomonadidae</taxon>
        <taxon>Trichomonas</taxon>
    </lineage>
</organism>
<dbReference type="VEuPathDB" id="TrichDB:TVAGG3_1055760"/>
<dbReference type="InParanoid" id="A2F5P3"/>
<dbReference type="OMA" id="NHHARRI"/>
<evidence type="ECO:0000313" key="5">
    <source>
        <dbReference type="EMBL" id="EAX99806.1"/>
    </source>
</evidence>
<accession>A2F5P3</accession>
<dbReference type="EC" id="2.7.-.-" evidence="4"/>
<dbReference type="GO" id="GO:0032958">
    <property type="term" value="P:inositol phosphate biosynthetic process"/>
    <property type="evidence" value="ECO:0000318"/>
    <property type="project" value="GO_Central"/>
</dbReference>
<evidence type="ECO:0000256" key="4">
    <source>
        <dbReference type="RuleBase" id="RU363090"/>
    </source>
</evidence>
<dbReference type="GO" id="GO:0005634">
    <property type="term" value="C:nucleus"/>
    <property type="evidence" value="ECO:0000318"/>
    <property type="project" value="GO_Central"/>
</dbReference>
<evidence type="ECO:0000256" key="1">
    <source>
        <dbReference type="ARBA" id="ARBA00007374"/>
    </source>
</evidence>
<dbReference type="GO" id="GO:0000828">
    <property type="term" value="F:inositol hexakisphosphate kinase activity"/>
    <property type="evidence" value="ECO:0000318"/>
    <property type="project" value="GO_Central"/>
</dbReference>
<dbReference type="KEGG" id="tva:4757624"/>
<dbReference type="GO" id="GO:0005737">
    <property type="term" value="C:cytoplasm"/>
    <property type="evidence" value="ECO:0000318"/>
    <property type="project" value="GO_Central"/>
</dbReference>
<reference evidence="5" key="2">
    <citation type="journal article" date="2007" name="Science">
        <title>Draft genome sequence of the sexually transmitted pathogen Trichomonas vaginalis.</title>
        <authorList>
            <person name="Carlton J.M."/>
            <person name="Hirt R.P."/>
            <person name="Silva J.C."/>
            <person name="Delcher A.L."/>
            <person name="Schatz M."/>
            <person name="Zhao Q."/>
            <person name="Wortman J.R."/>
            <person name="Bidwell S.L."/>
            <person name="Alsmark U.C.M."/>
            <person name="Besteiro S."/>
            <person name="Sicheritz-Ponten T."/>
            <person name="Noel C.J."/>
            <person name="Dacks J.B."/>
            <person name="Foster P.G."/>
            <person name="Simillion C."/>
            <person name="Van de Peer Y."/>
            <person name="Miranda-Saavedra D."/>
            <person name="Barton G.J."/>
            <person name="Westrop G.D."/>
            <person name="Mueller S."/>
            <person name="Dessi D."/>
            <person name="Fiori P.L."/>
            <person name="Ren Q."/>
            <person name="Paulsen I."/>
            <person name="Zhang H."/>
            <person name="Bastida-Corcuera F.D."/>
            <person name="Simoes-Barbosa A."/>
            <person name="Brown M.T."/>
            <person name="Hayes R.D."/>
            <person name="Mukherjee M."/>
            <person name="Okumura C.Y."/>
            <person name="Schneider R."/>
            <person name="Smith A.J."/>
            <person name="Vanacova S."/>
            <person name="Villalvazo M."/>
            <person name="Haas B.J."/>
            <person name="Pertea M."/>
            <person name="Feldblyum T.V."/>
            <person name="Utterback T.R."/>
            <person name="Shu C.L."/>
            <person name="Osoegawa K."/>
            <person name="de Jong P.J."/>
            <person name="Hrdy I."/>
            <person name="Horvathova L."/>
            <person name="Zubacova Z."/>
            <person name="Dolezal P."/>
            <person name="Malik S.B."/>
            <person name="Logsdon J.M. Jr."/>
            <person name="Henze K."/>
            <person name="Gupta A."/>
            <person name="Wang C.C."/>
            <person name="Dunne R.L."/>
            <person name="Upcroft J.A."/>
            <person name="Upcroft P."/>
            <person name="White O."/>
            <person name="Salzberg S.L."/>
            <person name="Tang P."/>
            <person name="Chiu C.-H."/>
            <person name="Lee Y.-S."/>
            <person name="Embley T.M."/>
            <person name="Coombs G.H."/>
            <person name="Mottram J.C."/>
            <person name="Tachezy J."/>
            <person name="Fraser-Liggett C.M."/>
            <person name="Johnson P.J."/>
        </authorList>
    </citation>
    <scope>NUCLEOTIDE SEQUENCE [LARGE SCALE GENOMIC DNA]</scope>
    <source>
        <strain evidence="5">G3</strain>
    </source>
</reference>
<dbReference type="OrthoDB" id="338650at2759"/>
<dbReference type="Gene3D" id="3.30.470.160">
    <property type="entry name" value="Inositol polyphosphate kinase"/>
    <property type="match status" value="1"/>
</dbReference>
<keyword evidence="2 4" id="KW-0808">Transferase</keyword>
<dbReference type="AlphaFoldDB" id="A2F5P3"/>
<dbReference type="VEuPathDB" id="TrichDB:TVAG_175750"/>
<sequence>MQCDKPSVRNEKKDEVMTLNTQGGGHGQLLVTKNSHLGIDCVAKPLFKHENHFYRVMSKTPLVECLPRYCGKTEYNGNEYLLIEDLTSGMTSPCIADLKLGTRSFEIGVPESKKQKQLQNMSKSTTPKYAVRIIDVSLRKDGNVVKRWDRNYGKKASLNSFIKSMHKFIPANKKEEFVAKVENVINKLSIAKEMYPGSRLYSASLLIVYDSDNNNTPMKVALIDFAHAYCDITKSGGKLDNREFDDNTLLGLRNIVHIFTNPNEIEERSN</sequence>
<dbReference type="STRING" id="5722.A2F5P3"/>
<gene>
    <name evidence="5" type="ORF">TVAG_175750</name>
</gene>
<keyword evidence="6" id="KW-1185">Reference proteome</keyword>
<dbReference type="EMBL" id="DS113625">
    <property type="protein sequence ID" value="EAX99806.1"/>
    <property type="molecule type" value="Genomic_DNA"/>
</dbReference>
<name>A2F5P3_TRIV3</name>
<protein>
    <recommendedName>
        <fullName evidence="4">Kinase</fullName>
        <ecNumber evidence="4">2.7.-.-</ecNumber>
    </recommendedName>
</protein>
<dbReference type="PANTHER" id="PTHR12400:SF21">
    <property type="entry name" value="KINASE"/>
    <property type="match status" value="1"/>
</dbReference>
<dbReference type="Proteomes" id="UP000001542">
    <property type="component" value="Unassembled WGS sequence"/>
</dbReference>
<comment type="similarity">
    <text evidence="1 4">Belongs to the inositol phosphokinase (IPK) family.</text>
</comment>
<reference evidence="5" key="1">
    <citation type="submission" date="2006-10" db="EMBL/GenBank/DDBJ databases">
        <authorList>
            <person name="Amadeo P."/>
            <person name="Zhao Q."/>
            <person name="Wortman J."/>
            <person name="Fraser-Liggett C."/>
            <person name="Carlton J."/>
        </authorList>
    </citation>
    <scope>NUCLEOTIDE SEQUENCE</scope>
    <source>
        <strain evidence="5">G3</strain>
    </source>
</reference>
<dbReference type="eggNOG" id="KOG1620">
    <property type="taxonomic scope" value="Eukaryota"/>
</dbReference>
<proteinExistence type="inferred from homology"/>
<dbReference type="PANTHER" id="PTHR12400">
    <property type="entry name" value="INOSITOL POLYPHOSPHATE KINASE"/>
    <property type="match status" value="1"/>
</dbReference>